<dbReference type="InParanoid" id="A0A163KHP4"/>
<evidence type="ECO:0000256" key="7">
    <source>
        <dbReference type="ARBA" id="ARBA00023125"/>
    </source>
</evidence>
<dbReference type="InterPro" id="IPR047192">
    <property type="entry name" value="Euk_RPA1_DBD_C"/>
</dbReference>
<evidence type="ECO:0000313" key="14">
    <source>
        <dbReference type="EMBL" id="SAM08053.1"/>
    </source>
</evidence>
<dbReference type="Pfam" id="PF16900">
    <property type="entry name" value="REPA_OB_2"/>
    <property type="match status" value="1"/>
</dbReference>
<gene>
    <name evidence="14" type="primary">ABSGL_13711.1 scaffold 14267</name>
</gene>
<dbReference type="PANTHER" id="PTHR47165">
    <property type="entry name" value="OS03G0429900 PROTEIN"/>
    <property type="match status" value="1"/>
</dbReference>
<keyword evidence="15" id="KW-1185">Reference proteome</keyword>
<dbReference type="Gene3D" id="2.40.50.140">
    <property type="entry name" value="Nucleic acid-binding proteins"/>
    <property type="match status" value="4"/>
</dbReference>
<keyword evidence="6 9" id="KW-0862">Zinc</keyword>
<comment type="subcellular location">
    <subcellularLocation>
        <location evidence="1 9">Nucleus</location>
    </subcellularLocation>
</comment>
<reference evidence="14" key="1">
    <citation type="submission" date="2016-04" db="EMBL/GenBank/DDBJ databases">
        <authorList>
            <person name="Evans L.H."/>
            <person name="Alamgir A."/>
            <person name="Owens N."/>
            <person name="Weber N.D."/>
            <person name="Virtaneva K."/>
            <person name="Barbian K."/>
            <person name="Babar A."/>
            <person name="Rosenke K."/>
        </authorList>
    </citation>
    <scope>NUCLEOTIDE SEQUENCE [LARGE SCALE GENOMIC DNA]</scope>
    <source>
        <strain evidence="14">CBS 101.48</strain>
    </source>
</reference>
<dbReference type="InterPro" id="IPR012340">
    <property type="entry name" value="NA-bd_OB-fold"/>
</dbReference>
<feature type="compositionally biased region" description="Low complexity" evidence="10">
    <location>
        <begin position="145"/>
        <end position="165"/>
    </location>
</feature>
<comment type="function">
    <text evidence="9">As part of the replication protein A (RPA/RP-A), a single-stranded DNA-binding heterotrimeric complex, may play an essential role in DNA replication, recombination and repair. Binds and stabilizes single-stranded DNA intermediates, preventing complementary DNA reannealing and recruiting different proteins involved in DNA metabolism.</text>
</comment>
<dbReference type="FunFam" id="2.40.50.140:FF:000064">
    <property type="entry name" value="Replication protein A subunit"/>
    <property type="match status" value="1"/>
</dbReference>
<accession>A0A163KHP4</accession>
<dbReference type="OrthoDB" id="1751331at2759"/>
<protein>
    <recommendedName>
        <fullName evidence="9">Replication protein A subunit</fullName>
    </recommendedName>
</protein>
<keyword evidence="3 9" id="KW-0235">DNA replication</keyword>
<dbReference type="GO" id="GO:0000781">
    <property type="term" value="C:chromosome, telomeric region"/>
    <property type="evidence" value="ECO:0007669"/>
    <property type="project" value="UniProtKB-ARBA"/>
</dbReference>
<feature type="domain" description="Replication factor-A protein 1 N-terminal" evidence="11">
    <location>
        <begin position="4"/>
        <end position="104"/>
    </location>
</feature>
<evidence type="ECO:0000256" key="3">
    <source>
        <dbReference type="ARBA" id="ARBA00022705"/>
    </source>
</evidence>
<proteinExistence type="inferred from homology"/>
<dbReference type="FunCoup" id="A0A163KHP4">
    <property type="interactions" value="913"/>
</dbReference>
<evidence type="ECO:0000256" key="5">
    <source>
        <dbReference type="ARBA" id="ARBA00022771"/>
    </source>
</evidence>
<evidence type="ECO:0000256" key="10">
    <source>
        <dbReference type="SAM" id="MobiDB-lite"/>
    </source>
</evidence>
<keyword evidence="4 9" id="KW-0479">Metal-binding</keyword>
<evidence type="ECO:0000256" key="4">
    <source>
        <dbReference type="ARBA" id="ARBA00022723"/>
    </source>
</evidence>
<dbReference type="NCBIfam" id="TIGR00617">
    <property type="entry name" value="rpa1"/>
    <property type="match status" value="1"/>
</dbReference>
<dbReference type="FunFam" id="2.40.50.140:FF:000041">
    <property type="entry name" value="Replication protein A subunit"/>
    <property type="match status" value="1"/>
</dbReference>
<dbReference type="EMBL" id="LT554871">
    <property type="protein sequence ID" value="SAM08053.1"/>
    <property type="molecule type" value="Genomic_DNA"/>
</dbReference>
<dbReference type="InterPro" id="IPR004591">
    <property type="entry name" value="Rfa1"/>
</dbReference>
<feature type="region of interest" description="Disordered" evidence="10">
    <location>
        <begin position="142"/>
        <end position="171"/>
    </location>
</feature>
<evidence type="ECO:0000256" key="1">
    <source>
        <dbReference type="ARBA" id="ARBA00004123"/>
    </source>
</evidence>
<keyword evidence="8 9" id="KW-0539">Nucleus</keyword>
<dbReference type="SUPFAM" id="SSF50249">
    <property type="entry name" value="Nucleic acid-binding proteins"/>
    <property type="match status" value="4"/>
</dbReference>
<dbReference type="STRING" id="4829.A0A163KHP4"/>
<dbReference type="GO" id="GO:0006260">
    <property type="term" value="P:DNA replication"/>
    <property type="evidence" value="ECO:0007669"/>
    <property type="project" value="UniProtKB-KW"/>
</dbReference>
<dbReference type="OMA" id="FNSYAML"/>
<evidence type="ECO:0000259" key="11">
    <source>
        <dbReference type="Pfam" id="PF04057"/>
    </source>
</evidence>
<evidence type="ECO:0000259" key="12">
    <source>
        <dbReference type="Pfam" id="PF08646"/>
    </source>
</evidence>
<evidence type="ECO:0000313" key="15">
    <source>
        <dbReference type="Proteomes" id="UP000078561"/>
    </source>
</evidence>
<keyword evidence="5 9" id="KW-0863">Zinc-finger</keyword>
<dbReference type="Pfam" id="PF08646">
    <property type="entry name" value="Rep_fac-A_C"/>
    <property type="match status" value="1"/>
</dbReference>
<sequence length="609" mass="68736">MNPLTRGAISILYGNDFNQSRHEQCVVQVINIEGIVSLSGATRYRVAISDGVFYMHAMLSTIHTPLVEQGYIKNLTVVRITDAICYNSDGRRRFLVILQPEVLENNVAFRYGEPVSIERTTMNIPAHDRQLQSVQPLEAHDDLSSTHQPYQQSQQQLQQHTTESSANDSITTTVLSETPSFPIKLLTPSQTRWTIKARVTFKSAINAWYNEQFVGQCFSVNLLDASGEIKATAFDAQVHRLYPLLQEGSMYRISHAWVVVEEKRFVVLDNEYKLTFQNSTEVQLVPDEPGFPVMSCRFVKIVDMGEKQKSDMVDVIGVVVRDYGVHEISCESTGISVKLRDLDIVDETQWLIRVTLWKRLAETFNGNGYPVIALKGAVMNGIYGRCLSFPPSGTLKRNPDLPEAHKLQQWYNDYGPNLVYSCFQCSIPMLSSGTWITPKVTIREAKNRQLGAGGKVDFFITRATIASIKRDDYAYPGCPGCRKKLVQKVDGWLCEQCHQSHGRPDYNYMLLFGVEDASGQLYLNVFDKVTSPFMDRGATELTTLRQTDPAAFQHVFEVAKDKTYDFKIMAQQTYSNDVARIKYQVMEAVPIGFVGEGEESVAAIDRTMV</sequence>
<dbReference type="CDD" id="cd04475">
    <property type="entry name" value="RPA1_DBD_B"/>
    <property type="match status" value="1"/>
</dbReference>
<keyword evidence="7 9" id="KW-0238">DNA-binding</keyword>
<feature type="domain" description="Replication factor A C-terminal" evidence="12">
    <location>
        <begin position="458"/>
        <end position="596"/>
    </location>
</feature>
<dbReference type="CDD" id="cd04474">
    <property type="entry name" value="RPA1_DBD_A"/>
    <property type="match status" value="1"/>
</dbReference>
<evidence type="ECO:0000256" key="9">
    <source>
        <dbReference type="RuleBase" id="RU364130"/>
    </source>
</evidence>
<evidence type="ECO:0000256" key="2">
    <source>
        <dbReference type="ARBA" id="ARBA00005690"/>
    </source>
</evidence>
<evidence type="ECO:0000256" key="6">
    <source>
        <dbReference type="ARBA" id="ARBA00022833"/>
    </source>
</evidence>
<dbReference type="GO" id="GO:0006281">
    <property type="term" value="P:DNA repair"/>
    <property type="evidence" value="ECO:0007669"/>
    <property type="project" value="InterPro"/>
</dbReference>
<dbReference type="InterPro" id="IPR031657">
    <property type="entry name" value="REPA_OB_2"/>
</dbReference>
<dbReference type="GO" id="GO:0006310">
    <property type="term" value="P:DNA recombination"/>
    <property type="evidence" value="ECO:0007669"/>
    <property type="project" value="InterPro"/>
</dbReference>
<comment type="subunit">
    <text evidence="9">Component of the heterotrimeric canonical replication protein A complex (RPA).</text>
</comment>
<dbReference type="GO" id="GO:0005662">
    <property type="term" value="C:DNA replication factor A complex"/>
    <property type="evidence" value="ECO:0007669"/>
    <property type="project" value="UniProtKB-ARBA"/>
</dbReference>
<dbReference type="GO" id="GO:0007004">
    <property type="term" value="P:telomere maintenance via telomerase"/>
    <property type="evidence" value="ECO:0007669"/>
    <property type="project" value="UniProtKB-ARBA"/>
</dbReference>
<comment type="similarity">
    <text evidence="2 9">Belongs to the replication factor A protein 1 family.</text>
</comment>
<dbReference type="Pfam" id="PF04057">
    <property type="entry name" value="Rep-A_N"/>
    <property type="match status" value="1"/>
</dbReference>
<dbReference type="PANTHER" id="PTHR47165:SF4">
    <property type="entry name" value="OS03G0429900 PROTEIN"/>
    <property type="match status" value="1"/>
</dbReference>
<dbReference type="Proteomes" id="UP000078561">
    <property type="component" value="Unassembled WGS sequence"/>
</dbReference>
<dbReference type="GO" id="GO:0003677">
    <property type="term" value="F:DNA binding"/>
    <property type="evidence" value="ECO:0007669"/>
    <property type="project" value="UniProtKB-KW"/>
</dbReference>
<feature type="domain" description="Replication protein A OB" evidence="13">
    <location>
        <begin position="302"/>
        <end position="397"/>
    </location>
</feature>
<dbReference type="InterPro" id="IPR007199">
    <property type="entry name" value="Rep_factor-A_N"/>
</dbReference>
<dbReference type="FunFam" id="2.40.50.140:FF:000090">
    <property type="entry name" value="Replication protein A subunit"/>
    <property type="match status" value="1"/>
</dbReference>
<evidence type="ECO:0000256" key="8">
    <source>
        <dbReference type="ARBA" id="ARBA00023242"/>
    </source>
</evidence>
<evidence type="ECO:0000259" key="13">
    <source>
        <dbReference type="Pfam" id="PF16900"/>
    </source>
</evidence>
<dbReference type="CDD" id="cd04476">
    <property type="entry name" value="RPA1_DBD_C"/>
    <property type="match status" value="1"/>
</dbReference>
<organism evidence="14">
    <name type="scientific">Absidia glauca</name>
    <name type="common">Pin mould</name>
    <dbReference type="NCBI Taxonomy" id="4829"/>
    <lineage>
        <taxon>Eukaryota</taxon>
        <taxon>Fungi</taxon>
        <taxon>Fungi incertae sedis</taxon>
        <taxon>Mucoromycota</taxon>
        <taxon>Mucoromycotina</taxon>
        <taxon>Mucoromycetes</taxon>
        <taxon>Mucorales</taxon>
        <taxon>Cunninghamellaceae</taxon>
        <taxon>Absidia</taxon>
    </lineage>
</organism>
<dbReference type="InterPro" id="IPR013955">
    <property type="entry name" value="Rep_factor-A_C"/>
</dbReference>
<dbReference type="AlphaFoldDB" id="A0A163KHP4"/>
<name>A0A163KHP4_ABSGL</name>
<dbReference type="GO" id="GO:0008270">
    <property type="term" value="F:zinc ion binding"/>
    <property type="evidence" value="ECO:0007669"/>
    <property type="project" value="UniProtKB-KW"/>
</dbReference>